<gene>
    <name evidence="6" type="ORF">C5167_037414</name>
</gene>
<evidence type="ECO:0000259" key="5">
    <source>
        <dbReference type="SMART" id="SM00198"/>
    </source>
</evidence>
<dbReference type="AlphaFoldDB" id="A0A4Y7I9E8"/>
<protein>
    <recommendedName>
        <fullName evidence="5">SCP domain-containing protein</fullName>
    </recommendedName>
</protein>
<comment type="similarity">
    <text evidence="1">Belongs to the CRISP family.</text>
</comment>
<feature type="chain" id="PRO_5021311974" description="SCP domain-containing protein" evidence="4">
    <location>
        <begin position="29"/>
        <end position="167"/>
    </location>
</feature>
<dbReference type="GO" id="GO:0098542">
    <property type="term" value="P:defense response to other organism"/>
    <property type="evidence" value="ECO:0007669"/>
    <property type="project" value="UniProtKB-ARBA"/>
</dbReference>
<sequence>MKLGLSSVSVMSLLIITTISLLIHTSQASPRPYDYLKGHNDARANVGVSPLVWNETVADYARDYANERAADCNLIHSGGPYGENIAMGSSGWPFPVKYAVVMWVSEENDYDYASNSCRSDKACLHYTQVVWRNTMYLGCAKVICDNGGTFITCSYDPPGNYNGERPY</sequence>
<evidence type="ECO:0000256" key="1">
    <source>
        <dbReference type="ARBA" id="ARBA00009923"/>
    </source>
</evidence>
<dbReference type="InterPro" id="IPR018244">
    <property type="entry name" value="Allrgn_V5/Tpx1_CS"/>
</dbReference>
<dbReference type="Gene3D" id="3.40.33.10">
    <property type="entry name" value="CAP"/>
    <property type="match status" value="1"/>
</dbReference>
<evidence type="ECO:0000256" key="2">
    <source>
        <dbReference type="ARBA" id="ARBA00022729"/>
    </source>
</evidence>
<dbReference type="SMART" id="SM00198">
    <property type="entry name" value="SCP"/>
    <property type="match status" value="1"/>
</dbReference>
<dbReference type="FunFam" id="3.40.33.10:FF:000006">
    <property type="entry name" value="Putative pathogenesis-related protein 1"/>
    <property type="match status" value="1"/>
</dbReference>
<proteinExistence type="inferred from homology"/>
<dbReference type="EMBL" id="CM010715">
    <property type="protein sequence ID" value="RZC44460.1"/>
    <property type="molecule type" value="Genomic_DNA"/>
</dbReference>
<dbReference type="GO" id="GO:0005576">
    <property type="term" value="C:extracellular region"/>
    <property type="evidence" value="ECO:0007669"/>
    <property type="project" value="InterPro"/>
</dbReference>
<keyword evidence="3" id="KW-1015">Disulfide bond</keyword>
<evidence type="ECO:0000256" key="4">
    <source>
        <dbReference type="SAM" id="SignalP"/>
    </source>
</evidence>
<evidence type="ECO:0000313" key="6">
    <source>
        <dbReference type="EMBL" id="RZC44460.1"/>
    </source>
</evidence>
<dbReference type="PANTHER" id="PTHR10334">
    <property type="entry name" value="CYSTEINE-RICH SECRETORY PROTEIN-RELATED"/>
    <property type="match status" value="1"/>
</dbReference>
<dbReference type="InterPro" id="IPR035940">
    <property type="entry name" value="CAP_sf"/>
</dbReference>
<dbReference type="InterPro" id="IPR001283">
    <property type="entry name" value="CRISP-related"/>
</dbReference>
<evidence type="ECO:0000313" key="7">
    <source>
        <dbReference type="Proteomes" id="UP000316621"/>
    </source>
</evidence>
<dbReference type="CDD" id="cd05381">
    <property type="entry name" value="CAP_PR-1"/>
    <property type="match status" value="1"/>
</dbReference>
<reference evidence="6 7" key="1">
    <citation type="journal article" date="2018" name="Science">
        <title>The opium poppy genome and morphinan production.</title>
        <authorList>
            <person name="Guo L."/>
            <person name="Winzer T."/>
            <person name="Yang X."/>
            <person name="Li Y."/>
            <person name="Ning Z."/>
            <person name="He Z."/>
            <person name="Teodor R."/>
            <person name="Lu Y."/>
            <person name="Bowser T.A."/>
            <person name="Graham I.A."/>
            <person name="Ye K."/>
        </authorList>
    </citation>
    <scope>NUCLEOTIDE SEQUENCE [LARGE SCALE GENOMIC DNA]</scope>
    <source>
        <strain evidence="7">cv. HN1</strain>
        <tissue evidence="6">Leaves</tissue>
    </source>
</reference>
<dbReference type="Gramene" id="RZC44460">
    <property type="protein sequence ID" value="RZC44460"/>
    <property type="gene ID" value="C5167_037414"/>
</dbReference>
<feature type="domain" description="SCP" evidence="5">
    <location>
        <begin position="30"/>
        <end position="163"/>
    </location>
</feature>
<dbReference type="InterPro" id="IPR014044">
    <property type="entry name" value="CAP_dom"/>
</dbReference>
<keyword evidence="2 4" id="KW-0732">Signal</keyword>
<feature type="signal peptide" evidence="4">
    <location>
        <begin position="1"/>
        <end position="28"/>
    </location>
</feature>
<dbReference type="PRINTS" id="PR00837">
    <property type="entry name" value="V5TPXLIKE"/>
</dbReference>
<evidence type="ECO:0000256" key="3">
    <source>
        <dbReference type="ARBA" id="ARBA00023157"/>
    </source>
</evidence>
<keyword evidence="7" id="KW-1185">Reference proteome</keyword>
<name>A0A4Y7I9E8_PAPSO</name>
<dbReference type="SUPFAM" id="SSF55797">
    <property type="entry name" value="PR-1-like"/>
    <property type="match status" value="1"/>
</dbReference>
<dbReference type="Pfam" id="PF00188">
    <property type="entry name" value="CAP"/>
    <property type="match status" value="1"/>
</dbReference>
<organism evidence="6 7">
    <name type="scientific">Papaver somniferum</name>
    <name type="common">Opium poppy</name>
    <dbReference type="NCBI Taxonomy" id="3469"/>
    <lineage>
        <taxon>Eukaryota</taxon>
        <taxon>Viridiplantae</taxon>
        <taxon>Streptophyta</taxon>
        <taxon>Embryophyta</taxon>
        <taxon>Tracheophyta</taxon>
        <taxon>Spermatophyta</taxon>
        <taxon>Magnoliopsida</taxon>
        <taxon>Ranunculales</taxon>
        <taxon>Papaveraceae</taxon>
        <taxon>Papaveroideae</taxon>
        <taxon>Papaver</taxon>
    </lineage>
</organism>
<dbReference type="OrthoDB" id="337038at2759"/>
<dbReference type="OMA" id="NERAADC"/>
<dbReference type="PROSITE" id="PS01010">
    <property type="entry name" value="CRISP_2"/>
    <property type="match status" value="1"/>
</dbReference>
<accession>A0A4Y7I9E8</accession>
<dbReference type="Proteomes" id="UP000316621">
    <property type="component" value="Chromosome 1"/>
</dbReference>